<keyword evidence="1" id="KW-0548">Nucleotidyltransferase</keyword>
<dbReference type="SUPFAM" id="SSF53448">
    <property type="entry name" value="Nucleotide-diphospho-sugar transferases"/>
    <property type="match status" value="1"/>
</dbReference>
<reference evidence="1 2" key="1">
    <citation type="submission" date="2023-09" db="EMBL/GenBank/DDBJ databases">
        <title>Nesidiocoris tenuis whole genome shotgun sequence.</title>
        <authorList>
            <person name="Shibata T."/>
            <person name="Shimoda M."/>
            <person name="Kobayashi T."/>
            <person name="Uehara T."/>
        </authorList>
    </citation>
    <scope>NUCLEOTIDE SEQUENCE [LARGE SCALE GENOMIC DNA]</scope>
    <source>
        <strain evidence="1 2">Japan</strain>
    </source>
</reference>
<protein>
    <submittedName>
        <fullName evidence="1">Cytidylyltransferase</fullName>
    </submittedName>
</protein>
<dbReference type="InterPro" id="IPR003329">
    <property type="entry name" value="Cytidylyl_trans"/>
</dbReference>
<keyword evidence="1" id="KW-0808">Transferase</keyword>
<dbReference type="PANTHER" id="PTHR21485">
    <property type="entry name" value="HAD SUPERFAMILY MEMBERS CMAS AND KDSC"/>
    <property type="match status" value="1"/>
</dbReference>
<dbReference type="Gene3D" id="3.90.550.10">
    <property type="entry name" value="Spore Coat Polysaccharide Biosynthesis Protein SpsA, Chain A"/>
    <property type="match status" value="1"/>
</dbReference>
<sequence length="257" mass="29265">MRDFLLTLYSYCILYISHLVHVSEDNVPVINFKRDDSHFAGLVLARGGSKGIKLKNLAKIGNVTLLTRALSTMQKFGRFDSIWVSTDHEKIAEEARQSANVSVHYRAAYTATDTATSLMAVQEFLSKHPEIDIIALVQCTSPFLRVEYLEKAYEAILSGYHSIFSVTRQFKLRWKLTPDNKLVPDNFDAHHRPRRQDWKGEMIENGMFYFTHSTLVADFNVLQGGRIGVVDIPAAESLEIDNMNDLLLAELIELRRS</sequence>
<evidence type="ECO:0000313" key="1">
    <source>
        <dbReference type="EMBL" id="BES96729.1"/>
    </source>
</evidence>
<dbReference type="PANTHER" id="PTHR21485:SF3">
    <property type="entry name" value="N-ACYLNEURAMINATE CYTIDYLYLTRANSFERASE"/>
    <property type="match status" value="1"/>
</dbReference>
<name>A0ABN7AX16_9HEMI</name>
<proteinExistence type="predicted"/>
<dbReference type="InterPro" id="IPR029044">
    <property type="entry name" value="Nucleotide-diphossugar_trans"/>
</dbReference>
<dbReference type="Pfam" id="PF02348">
    <property type="entry name" value="CTP_transf_3"/>
    <property type="match status" value="1"/>
</dbReference>
<dbReference type="GO" id="GO:0016779">
    <property type="term" value="F:nucleotidyltransferase activity"/>
    <property type="evidence" value="ECO:0007669"/>
    <property type="project" value="UniProtKB-KW"/>
</dbReference>
<accession>A0ABN7AX16</accession>
<gene>
    <name evidence="1" type="ORF">NTJ_09542</name>
</gene>
<dbReference type="CDD" id="cd02513">
    <property type="entry name" value="CMP-NeuAc_Synthase"/>
    <property type="match status" value="1"/>
</dbReference>
<keyword evidence="2" id="KW-1185">Reference proteome</keyword>
<dbReference type="InterPro" id="IPR050793">
    <property type="entry name" value="CMP-NeuNAc_synthase"/>
</dbReference>
<evidence type="ECO:0000313" key="2">
    <source>
        <dbReference type="Proteomes" id="UP001307889"/>
    </source>
</evidence>
<dbReference type="Proteomes" id="UP001307889">
    <property type="component" value="Chromosome 7"/>
</dbReference>
<dbReference type="EMBL" id="AP028915">
    <property type="protein sequence ID" value="BES96729.1"/>
    <property type="molecule type" value="Genomic_DNA"/>
</dbReference>
<organism evidence="1 2">
    <name type="scientific">Nesidiocoris tenuis</name>
    <dbReference type="NCBI Taxonomy" id="355587"/>
    <lineage>
        <taxon>Eukaryota</taxon>
        <taxon>Metazoa</taxon>
        <taxon>Ecdysozoa</taxon>
        <taxon>Arthropoda</taxon>
        <taxon>Hexapoda</taxon>
        <taxon>Insecta</taxon>
        <taxon>Pterygota</taxon>
        <taxon>Neoptera</taxon>
        <taxon>Paraneoptera</taxon>
        <taxon>Hemiptera</taxon>
        <taxon>Heteroptera</taxon>
        <taxon>Panheteroptera</taxon>
        <taxon>Cimicomorpha</taxon>
        <taxon>Miridae</taxon>
        <taxon>Dicyphina</taxon>
        <taxon>Nesidiocoris</taxon>
    </lineage>
</organism>